<dbReference type="CDD" id="cd03801">
    <property type="entry name" value="GT4_PimA-like"/>
    <property type="match status" value="1"/>
</dbReference>
<dbReference type="Gene3D" id="3.40.50.2000">
    <property type="entry name" value="Glycogen Phosphorylase B"/>
    <property type="match status" value="1"/>
</dbReference>
<dbReference type="SUPFAM" id="SSF53448">
    <property type="entry name" value="Nucleotide-diphospho-sugar transferases"/>
    <property type="match status" value="1"/>
</dbReference>
<dbReference type="GO" id="GO:0016740">
    <property type="term" value="F:transferase activity"/>
    <property type="evidence" value="ECO:0007669"/>
    <property type="project" value="UniProtKB-KW"/>
</dbReference>
<organism evidence="2 3">
    <name type="scientific">Marisediminitalea aggregata</name>
    <dbReference type="NCBI Taxonomy" id="634436"/>
    <lineage>
        <taxon>Bacteria</taxon>
        <taxon>Pseudomonadati</taxon>
        <taxon>Pseudomonadota</taxon>
        <taxon>Gammaproteobacteria</taxon>
        <taxon>Alteromonadales</taxon>
        <taxon>Alteromonadaceae</taxon>
        <taxon>Marisediminitalea</taxon>
    </lineage>
</organism>
<keyword evidence="2" id="KW-0808">Transferase</keyword>
<reference evidence="3" key="1">
    <citation type="submission" date="2016-11" db="EMBL/GenBank/DDBJ databases">
        <authorList>
            <person name="Varghese N."/>
            <person name="Submissions S."/>
        </authorList>
    </citation>
    <scope>NUCLEOTIDE SEQUENCE [LARGE SCALE GENOMIC DNA]</scope>
    <source>
        <strain evidence="3">CGMCC 1.8995</strain>
    </source>
</reference>
<dbReference type="PANTHER" id="PTHR43179">
    <property type="entry name" value="RHAMNOSYLTRANSFERASE WBBL"/>
    <property type="match status" value="1"/>
</dbReference>
<evidence type="ECO:0000259" key="1">
    <source>
        <dbReference type="Pfam" id="PF00535"/>
    </source>
</evidence>
<dbReference type="InterPro" id="IPR001173">
    <property type="entry name" value="Glyco_trans_2-like"/>
</dbReference>
<feature type="domain" description="Glycosyltransferase 2-like" evidence="1">
    <location>
        <begin position="273"/>
        <end position="384"/>
    </location>
</feature>
<dbReference type="SUPFAM" id="SSF53756">
    <property type="entry name" value="UDP-Glycosyltransferase/glycogen phosphorylase"/>
    <property type="match status" value="1"/>
</dbReference>
<dbReference type="Proteomes" id="UP000184520">
    <property type="component" value="Unassembled WGS sequence"/>
</dbReference>
<dbReference type="PANTHER" id="PTHR43179:SF7">
    <property type="entry name" value="RHAMNOSYLTRANSFERASE WBBL"/>
    <property type="match status" value="1"/>
</dbReference>
<gene>
    <name evidence="2" type="ORF">SAMN05216361_4427</name>
</gene>
<evidence type="ECO:0000313" key="2">
    <source>
        <dbReference type="EMBL" id="SHH37616.1"/>
    </source>
</evidence>
<dbReference type="Gene3D" id="3.90.550.10">
    <property type="entry name" value="Spore Coat Polysaccharide Biosynthesis Protein SpsA, Chain A"/>
    <property type="match status" value="1"/>
</dbReference>
<dbReference type="OrthoDB" id="9807209at2"/>
<sequence length="902" mass="101325">MAEERKIIGYVDHLEGGYVTGWAAILGNENPVEIVAYNESGELLGITSAELFRDDLKLNQINEGKHGFKLKLNNDLLSFSNKVSLRDAETDAPLNFPEIEVELPEVRVHVSIVSLVNNRLEFVAVSNQSEWKKTIVFSVEGQTIGVVSAESENRTFHGHLWVPARYLDSQVHVVECHCPGEPLLCGIGEFKGDPVLTPLSLLSHSNKEPGLISKAPSANKRYESLTLQLENQVDCKLNIKDLSTVHTVLVEGYESRKTFPKFSLPEEKKPVVSVIVPAYNKFAMTYHCIASVALAFNKTSYEVILADDCSEDETTKAETIIANLQISRNKENLRFLRSCNAATAKARGKYIVFLNNDTEVSSYWLDELIAQHEKDESVGLTGSKLLNADGTLQEAGGIIWGNGEPWNVGRNQSPYAPEWNYVREVDYVTGAALCVRKDVWEKVGKFSEEFVPCYYEDADLAMKVADAGYKVLYVPHSEVIHLEGRSHGTDITQGLKKYQKINEATFRRKWFNVFKHYPKPDLQKLLVEKDRKAEQRILVIDYATPMMGVDAGSYAAVQEIKLMVALGFKVTFVPENLAPMGKYTKVLQNMGVEVLLSPFYYSLQHILDTRLDEMDAVYITRYDVASKYIEAIKEKHKPIVFNNADLHFLREIRAAIAAKDQTLMDTAVITRGVELEVCRNVDAVLTYNTTEHAVIASHNMYQDNLHVTPWVLDSKPQGPGFKERKGIAFLGGYNHKPNVEAVEFMVKQVMPRLLAVRPDITFYIYGSKMPEAFEEYASENVVVKGFAETLDGVYHDHRIFIAPLLSGAGIKGKVLDAMAYATPTVLTDVAAEGTGLTNGLNTLIANDPEEWIEAIIKLYEDQKLWNRFAENSRLLAEENFSFEHGVKQFRKIFESVGVYSSK</sequence>
<evidence type="ECO:0000313" key="3">
    <source>
        <dbReference type="Proteomes" id="UP000184520"/>
    </source>
</evidence>
<dbReference type="EMBL" id="FQWD01000009">
    <property type="protein sequence ID" value="SHH37616.1"/>
    <property type="molecule type" value="Genomic_DNA"/>
</dbReference>
<keyword evidence="3" id="KW-1185">Reference proteome</keyword>
<dbReference type="Pfam" id="PF00535">
    <property type="entry name" value="Glycos_transf_2"/>
    <property type="match status" value="1"/>
</dbReference>
<dbReference type="STRING" id="634436.SAMN05216361_4427"/>
<dbReference type="Pfam" id="PF13692">
    <property type="entry name" value="Glyco_trans_1_4"/>
    <property type="match status" value="1"/>
</dbReference>
<dbReference type="AlphaFoldDB" id="A0A1M5SGH8"/>
<dbReference type="InterPro" id="IPR029044">
    <property type="entry name" value="Nucleotide-diphossugar_trans"/>
</dbReference>
<dbReference type="RefSeq" id="WP_073325342.1">
    <property type="nucleotide sequence ID" value="NZ_FQWD01000009.1"/>
</dbReference>
<accession>A0A1M5SGH8</accession>
<protein>
    <submittedName>
        <fullName evidence="2">Glycosyltransferase, GT2 family</fullName>
    </submittedName>
</protein>
<dbReference type="CDD" id="cd04186">
    <property type="entry name" value="GT_2_like_c"/>
    <property type="match status" value="1"/>
</dbReference>
<name>A0A1M5SGH8_9ALTE</name>
<proteinExistence type="predicted"/>